<evidence type="ECO:0000313" key="2">
    <source>
        <dbReference type="Proteomes" id="UP000190959"/>
    </source>
</evidence>
<dbReference type="AlphaFoldDB" id="A0A1S9N5L3"/>
<dbReference type="EMBL" id="MWMH01000004">
    <property type="protein sequence ID" value="OOP72809.1"/>
    <property type="molecule type" value="Genomic_DNA"/>
</dbReference>
<comment type="caution">
    <text evidence="1">The sequence shown here is derived from an EMBL/GenBank/DDBJ whole genome shotgun (WGS) entry which is preliminary data.</text>
</comment>
<sequence>MKENLNLNYKEIDGILYPEIQISKNKEMDQTPLGKYGQMALNYLKNNHQNRYSLLLAQEELMEKMHQVNEEAHQRLEILIEQMLKTDPIMNPENTMENFKHREKIKETAEEIVLHEIVYKMR</sequence>
<accession>A0A1S9N5L3</accession>
<protein>
    <recommendedName>
        <fullName evidence="3">TnpV protein</fullName>
    </recommendedName>
</protein>
<evidence type="ECO:0008006" key="3">
    <source>
        <dbReference type="Google" id="ProtNLM"/>
    </source>
</evidence>
<organism evidence="1 2">
    <name type="scientific">Clostridium beijerinckii</name>
    <name type="common">Clostridium MP</name>
    <dbReference type="NCBI Taxonomy" id="1520"/>
    <lineage>
        <taxon>Bacteria</taxon>
        <taxon>Bacillati</taxon>
        <taxon>Bacillota</taxon>
        <taxon>Clostridia</taxon>
        <taxon>Eubacteriales</taxon>
        <taxon>Clostridiaceae</taxon>
        <taxon>Clostridium</taxon>
    </lineage>
</organism>
<gene>
    <name evidence="1" type="ORF">CBEIBR21_13395</name>
</gene>
<proteinExistence type="predicted"/>
<name>A0A1S9N5L3_CLOBE</name>
<dbReference type="Pfam" id="PF14198">
    <property type="entry name" value="TnpV"/>
    <property type="match status" value="1"/>
</dbReference>
<reference evidence="1 2" key="1">
    <citation type="submission" date="2017-02" db="EMBL/GenBank/DDBJ databases">
        <title>Genome sequence of Clostridium beijerinckii Br21.</title>
        <authorList>
            <person name="Fonseca B.C."/>
            <person name="Guazzaroni M.E."/>
            <person name="Riano-Pachon D.M."/>
            <person name="Reginatto V."/>
        </authorList>
    </citation>
    <scope>NUCLEOTIDE SEQUENCE [LARGE SCALE GENOMIC DNA]</scope>
    <source>
        <strain evidence="1 2">Br21</strain>
    </source>
</reference>
<evidence type="ECO:0000313" key="1">
    <source>
        <dbReference type="EMBL" id="OOP72809.1"/>
    </source>
</evidence>
<dbReference type="Proteomes" id="UP000190959">
    <property type="component" value="Unassembled WGS sequence"/>
</dbReference>
<dbReference type="InterPro" id="IPR026989">
    <property type="entry name" value="TnpV"/>
</dbReference>